<feature type="chain" id="PRO_5046573618" evidence="1">
    <location>
        <begin position="29"/>
        <end position="336"/>
    </location>
</feature>
<protein>
    <submittedName>
        <fullName evidence="2">Uncharacterized protein</fullName>
    </submittedName>
</protein>
<proteinExistence type="predicted"/>
<comment type="caution">
    <text evidence="2">The sequence shown here is derived from an EMBL/GenBank/DDBJ whole genome shotgun (WGS) entry which is preliminary data.</text>
</comment>
<keyword evidence="3" id="KW-1185">Reference proteome</keyword>
<sequence>MGFTKATLSGIVGLILGAASLVGCTAEAAVTPAPTSAPSDSAAPAPTRMPTATAYAEPLQAFGGDCSNVFADVAHFTGTDTNIREMFVAPNGRATLGGLICSYWPTDGNWLYAEVFPVSSLTADVLQLRDECGWGGDYGLCRASTISAGVWISLTAEPSVRTDDPTTAPIPDWLTEALDDAASRVSTWAEPHAATRTAAWWNIADACTQIASQLDIPAILMSSDYIEGYPTDAFSTGAIADLVEEQGTEEWCAWYSYESGRGIYLELFPGAGSTWSSYTSDAILLEVEGASSAAQVPNFMGGEATLATDGTNVVAVSHTDADHAMIAAAVFTALGR</sequence>
<dbReference type="PROSITE" id="PS51257">
    <property type="entry name" value="PROKAR_LIPOPROTEIN"/>
    <property type="match status" value="1"/>
</dbReference>
<name>A0ABP4TMG1_9MICO</name>
<feature type="signal peptide" evidence="1">
    <location>
        <begin position="1"/>
        <end position="28"/>
    </location>
</feature>
<reference evidence="3" key="1">
    <citation type="journal article" date="2019" name="Int. J. Syst. Evol. Microbiol.">
        <title>The Global Catalogue of Microorganisms (GCM) 10K type strain sequencing project: providing services to taxonomists for standard genome sequencing and annotation.</title>
        <authorList>
            <consortium name="The Broad Institute Genomics Platform"/>
            <consortium name="The Broad Institute Genome Sequencing Center for Infectious Disease"/>
            <person name="Wu L."/>
            <person name="Ma J."/>
        </authorList>
    </citation>
    <scope>NUCLEOTIDE SEQUENCE [LARGE SCALE GENOMIC DNA]</scope>
    <source>
        <strain evidence="3">JCM 15577</strain>
    </source>
</reference>
<dbReference type="EMBL" id="BAAAPL010000001">
    <property type="protein sequence ID" value="GAA1689834.1"/>
    <property type="molecule type" value="Genomic_DNA"/>
</dbReference>
<accession>A0ABP4TMG1</accession>
<evidence type="ECO:0000313" key="3">
    <source>
        <dbReference type="Proteomes" id="UP001501690"/>
    </source>
</evidence>
<evidence type="ECO:0000313" key="2">
    <source>
        <dbReference type="EMBL" id="GAA1689834.1"/>
    </source>
</evidence>
<evidence type="ECO:0000256" key="1">
    <source>
        <dbReference type="SAM" id="SignalP"/>
    </source>
</evidence>
<organism evidence="2 3">
    <name type="scientific">Microbacterium sediminicola</name>
    <dbReference type="NCBI Taxonomy" id="415210"/>
    <lineage>
        <taxon>Bacteria</taxon>
        <taxon>Bacillati</taxon>
        <taxon>Actinomycetota</taxon>
        <taxon>Actinomycetes</taxon>
        <taxon>Micrococcales</taxon>
        <taxon>Microbacteriaceae</taxon>
        <taxon>Microbacterium</taxon>
    </lineage>
</organism>
<keyword evidence="1" id="KW-0732">Signal</keyword>
<gene>
    <name evidence="2" type="ORF">GCM10009808_03480</name>
</gene>
<dbReference type="Proteomes" id="UP001501690">
    <property type="component" value="Unassembled WGS sequence"/>
</dbReference>